<dbReference type="Pfam" id="PF12770">
    <property type="entry name" value="CHAT"/>
    <property type="match status" value="1"/>
</dbReference>
<evidence type="ECO:0000259" key="2">
    <source>
        <dbReference type="Pfam" id="PF12770"/>
    </source>
</evidence>
<dbReference type="Proteomes" id="UP000501802">
    <property type="component" value="Chromosome"/>
</dbReference>
<dbReference type="PANTHER" id="PTHR10098">
    <property type="entry name" value="RAPSYN-RELATED"/>
    <property type="match status" value="1"/>
</dbReference>
<dbReference type="Gene3D" id="1.25.40.10">
    <property type="entry name" value="Tetratricopeptide repeat domain"/>
    <property type="match status" value="2"/>
</dbReference>
<dbReference type="SUPFAM" id="SSF48452">
    <property type="entry name" value="TPR-like"/>
    <property type="match status" value="2"/>
</dbReference>
<feature type="domain" description="CHAT" evidence="2">
    <location>
        <begin position="611"/>
        <end position="888"/>
    </location>
</feature>
<dbReference type="InterPro" id="IPR011990">
    <property type="entry name" value="TPR-like_helical_dom_sf"/>
</dbReference>
<evidence type="ECO:0000313" key="4">
    <source>
        <dbReference type="Proteomes" id="UP000501802"/>
    </source>
</evidence>
<keyword evidence="1" id="KW-1133">Transmembrane helix</keyword>
<dbReference type="EMBL" id="CP050063">
    <property type="protein sequence ID" value="QIP17669.1"/>
    <property type="molecule type" value="Genomic_DNA"/>
</dbReference>
<keyword evidence="1" id="KW-0472">Membrane</keyword>
<gene>
    <name evidence="3" type="ORF">G8759_05030</name>
</gene>
<protein>
    <submittedName>
        <fullName evidence="3">CHAT domain-containing protein</fullName>
    </submittedName>
</protein>
<evidence type="ECO:0000313" key="3">
    <source>
        <dbReference type="EMBL" id="QIP17669.1"/>
    </source>
</evidence>
<sequence length="933" mass="106150">MLLLLWVPRLTWAQAALSDKYRQRAESLYGEGKYEKAIIWYEKAFGLVQHSDPVRAANLCVDLSSMDYMKNHTRKATDRCLLGLRYINPLKTAPDSVRFKLFSSLGTYYIALYRNDSALYYFHKANALLAQNPRIEAQIALYVLYHFNNQGSWFFKMGNYTRSLSYLAKSRELAIKYNLSEEISYIESNLAGCYSAMGVVKEALAHRLLANKFYRKRDIRKCGNLSGIGWALYGLKRYSEAISYFDQSERLIFELRLGKKTTDYLSDQIHLWRMMSNCYRAVNQLSTSDHFIDQATRLHYQYIGNQGSLLAQVLLEKGKLYEARNEPERALRSYQAAIRAVCRDTTGLTNNWRNPSAETASDEATLLLAATHKAAALKKQYDATHKNTYLNASVDTYRYCVRLQQRIRHGIDTDQSQVIFSDRQHALVPDAIAATFEAYQHQPGTALREALFQLFEQAQASSLREAFLLNTIKPQTIPGPMLEREQRLKKRISELKKRSVSDTAASTELTACQLQWHQLMETFRQDYPAYYRLNYQDVAMSSRALQQQLGHQAAYIAYVRRGASLFILVVTDGAIDVIRQPIDAARFDEQLVKLSQELYHDPVLGRYNGTAYAAGLYAACIEPIRKQLAGKTRLVISRDWSFNFLPFEVLETGRQSRDYLTRHVAIAYAFSAQSFFDVHQRSASTNPVLVMAPFARAEALESTVNRQGTAQTLASSEAEARSIGGDVLIGPEANLPNFLQTSFDRPVIYFATHAKTDDADPANSYIAFYPGETDKLYTDDIYNLSLSSTGLAVLGACETGSGQIRKGEGILSLARAFAYAGCPSVVTTLWKANDETTSFLTIRLHHYLEEGMSTDRALQQARLDFFESPIFPKYDHPYYWANYTLLGNYDPVMPDGDQSMAVWWLLLVVGIGLLVFWQRKRLVRTLREKEQVA</sequence>
<keyword evidence="1" id="KW-0812">Transmembrane</keyword>
<reference evidence="3 4" key="1">
    <citation type="submission" date="2020-03" db="EMBL/GenBank/DDBJ databases">
        <authorList>
            <person name="Kim M.K."/>
        </authorList>
    </citation>
    <scope>NUCLEOTIDE SEQUENCE [LARGE SCALE GENOMIC DNA]</scope>
    <source>
        <strain evidence="3 4">BT328</strain>
    </source>
</reference>
<dbReference type="KEGG" id="spib:G8759_05030"/>
<dbReference type="InterPro" id="IPR024983">
    <property type="entry name" value="CHAT_dom"/>
</dbReference>
<name>A0A6G9AZA4_9BACT</name>
<proteinExistence type="predicted"/>
<dbReference type="InterPro" id="IPR019734">
    <property type="entry name" value="TPR_rpt"/>
</dbReference>
<dbReference type="SMART" id="SM00028">
    <property type="entry name" value="TPR"/>
    <property type="match status" value="5"/>
</dbReference>
<feature type="transmembrane region" description="Helical" evidence="1">
    <location>
        <begin position="900"/>
        <end position="917"/>
    </location>
</feature>
<accession>A0A6G9AZA4</accession>
<dbReference type="PANTHER" id="PTHR10098:SF108">
    <property type="entry name" value="TETRATRICOPEPTIDE REPEAT PROTEIN 28"/>
    <property type="match status" value="1"/>
</dbReference>
<dbReference type="AlphaFoldDB" id="A0A6G9AZA4"/>
<evidence type="ECO:0000256" key="1">
    <source>
        <dbReference type="SAM" id="Phobius"/>
    </source>
</evidence>
<keyword evidence="4" id="KW-1185">Reference proteome</keyword>
<organism evidence="3 4">
    <name type="scientific">Spirosoma aureum</name>
    <dbReference type="NCBI Taxonomy" id="2692134"/>
    <lineage>
        <taxon>Bacteria</taxon>
        <taxon>Pseudomonadati</taxon>
        <taxon>Bacteroidota</taxon>
        <taxon>Cytophagia</taxon>
        <taxon>Cytophagales</taxon>
        <taxon>Cytophagaceae</taxon>
        <taxon>Spirosoma</taxon>
    </lineage>
</organism>